<organism evidence="9 10">
    <name type="scientific">Cylindrobasidium torrendii FP15055 ss-10</name>
    <dbReference type="NCBI Taxonomy" id="1314674"/>
    <lineage>
        <taxon>Eukaryota</taxon>
        <taxon>Fungi</taxon>
        <taxon>Dikarya</taxon>
        <taxon>Basidiomycota</taxon>
        <taxon>Agaricomycotina</taxon>
        <taxon>Agaricomycetes</taxon>
        <taxon>Agaricomycetidae</taxon>
        <taxon>Agaricales</taxon>
        <taxon>Marasmiineae</taxon>
        <taxon>Physalacriaceae</taxon>
        <taxon>Cylindrobasidium</taxon>
    </lineage>
</organism>
<feature type="compositionally biased region" description="Low complexity" evidence="6">
    <location>
        <begin position="268"/>
        <end position="279"/>
    </location>
</feature>
<evidence type="ECO:0000256" key="3">
    <source>
        <dbReference type="ARBA" id="ARBA00023127"/>
    </source>
</evidence>
<dbReference type="OrthoDB" id="5590282at2759"/>
<dbReference type="InterPro" id="IPR036915">
    <property type="entry name" value="Cyclin-like_sf"/>
</dbReference>
<comment type="similarity">
    <text evidence="1 5">Belongs to the cyclin family.</text>
</comment>
<dbReference type="CDD" id="cd20559">
    <property type="entry name" value="CYCLIN_ScCLN_like"/>
    <property type="match status" value="1"/>
</dbReference>
<evidence type="ECO:0000259" key="7">
    <source>
        <dbReference type="SMART" id="SM00385"/>
    </source>
</evidence>
<dbReference type="GO" id="GO:0051301">
    <property type="term" value="P:cell division"/>
    <property type="evidence" value="ECO:0007669"/>
    <property type="project" value="UniProtKB-KW"/>
</dbReference>
<evidence type="ECO:0000256" key="1">
    <source>
        <dbReference type="ARBA" id="ARBA00008742"/>
    </source>
</evidence>
<dbReference type="InterPro" id="IPR013763">
    <property type="entry name" value="Cyclin-like_dom"/>
</dbReference>
<evidence type="ECO:0000313" key="10">
    <source>
        <dbReference type="Proteomes" id="UP000054007"/>
    </source>
</evidence>
<evidence type="ECO:0000256" key="5">
    <source>
        <dbReference type="RuleBase" id="RU000383"/>
    </source>
</evidence>
<evidence type="ECO:0000256" key="4">
    <source>
        <dbReference type="ARBA" id="ARBA00023306"/>
    </source>
</evidence>
<dbReference type="SMART" id="SM00385">
    <property type="entry name" value="CYCLIN"/>
    <property type="match status" value="2"/>
</dbReference>
<dbReference type="PROSITE" id="PS00292">
    <property type="entry name" value="CYCLINS"/>
    <property type="match status" value="1"/>
</dbReference>
<feature type="domain" description="Cyclin C-terminal" evidence="8">
    <location>
        <begin position="126"/>
        <end position="236"/>
    </location>
</feature>
<keyword evidence="3 5" id="KW-0195">Cyclin</keyword>
<feature type="domain" description="Cyclin-like" evidence="7">
    <location>
        <begin position="130"/>
        <end position="216"/>
    </location>
</feature>
<accession>A0A0D7BLL1</accession>
<dbReference type="SUPFAM" id="SSF47954">
    <property type="entry name" value="Cyclin-like"/>
    <property type="match status" value="2"/>
</dbReference>
<evidence type="ECO:0000259" key="8">
    <source>
        <dbReference type="SMART" id="SM01332"/>
    </source>
</evidence>
<name>A0A0D7BLL1_9AGAR</name>
<dbReference type="FunFam" id="1.10.472.10:FF:000010">
    <property type="entry name" value="G1/S-specific cyclin Cln1"/>
    <property type="match status" value="1"/>
</dbReference>
<evidence type="ECO:0000256" key="6">
    <source>
        <dbReference type="SAM" id="MobiDB-lite"/>
    </source>
</evidence>
<feature type="non-terminal residue" evidence="9">
    <location>
        <position position="288"/>
    </location>
</feature>
<keyword evidence="4" id="KW-0131">Cell cycle</keyword>
<keyword evidence="2" id="KW-0132">Cell division</keyword>
<feature type="domain" description="Cyclin-like" evidence="7">
    <location>
        <begin position="31"/>
        <end position="117"/>
    </location>
</feature>
<proteinExistence type="inferred from homology"/>
<dbReference type="SMART" id="SM01332">
    <property type="entry name" value="Cyclin_C"/>
    <property type="match status" value="1"/>
</dbReference>
<dbReference type="InterPro" id="IPR006671">
    <property type="entry name" value="Cyclin_N"/>
</dbReference>
<dbReference type="AlphaFoldDB" id="A0A0D7BLL1"/>
<keyword evidence="10" id="KW-1185">Reference proteome</keyword>
<dbReference type="CDD" id="cd20537">
    <property type="entry name" value="CYCLIN_CCNO-like_rpt2"/>
    <property type="match status" value="1"/>
</dbReference>
<dbReference type="STRING" id="1314674.A0A0D7BLL1"/>
<dbReference type="InterPro" id="IPR004367">
    <property type="entry name" value="Cyclin_C-dom"/>
</dbReference>
<reference evidence="9 10" key="1">
    <citation type="journal article" date="2015" name="Fungal Genet. Biol.">
        <title>Evolution of novel wood decay mechanisms in Agaricales revealed by the genome sequences of Fistulina hepatica and Cylindrobasidium torrendii.</title>
        <authorList>
            <person name="Floudas D."/>
            <person name="Held B.W."/>
            <person name="Riley R."/>
            <person name="Nagy L.G."/>
            <person name="Koehler G."/>
            <person name="Ransdell A.S."/>
            <person name="Younus H."/>
            <person name="Chow J."/>
            <person name="Chiniquy J."/>
            <person name="Lipzen A."/>
            <person name="Tritt A."/>
            <person name="Sun H."/>
            <person name="Haridas S."/>
            <person name="LaButti K."/>
            <person name="Ohm R.A."/>
            <person name="Kues U."/>
            <person name="Blanchette R.A."/>
            <person name="Grigoriev I.V."/>
            <person name="Minto R.E."/>
            <person name="Hibbett D.S."/>
        </authorList>
    </citation>
    <scope>NUCLEOTIDE SEQUENCE [LARGE SCALE GENOMIC DNA]</scope>
    <source>
        <strain evidence="9 10">FP15055 ss-10</strain>
    </source>
</reference>
<evidence type="ECO:0000256" key="2">
    <source>
        <dbReference type="ARBA" id="ARBA00022618"/>
    </source>
</evidence>
<dbReference type="Proteomes" id="UP000054007">
    <property type="component" value="Unassembled WGS sequence"/>
</dbReference>
<dbReference type="PANTHER" id="PTHR10177">
    <property type="entry name" value="CYCLINS"/>
    <property type="match status" value="1"/>
</dbReference>
<dbReference type="Pfam" id="PF02984">
    <property type="entry name" value="Cyclin_C"/>
    <property type="match status" value="1"/>
</dbReference>
<dbReference type="GO" id="GO:0044843">
    <property type="term" value="P:cell cycle G1/S phase transition"/>
    <property type="evidence" value="ECO:0007669"/>
    <property type="project" value="UniProtKB-ARBA"/>
</dbReference>
<sequence>MLELEHATMPSLTAMDQQPEIRWTMRPCLIDFLIEVHFTFRLRPETLYLAMNIVDRYVSRRIVYTKHYQLVGTAALWCAAKFEDAKDRVPSLQDLAQTCRDTYDESAFIQMECHILNTIGWTLGHPTAESHLRLRCCAPFLEDTQVQHVARFLMELTLFYRDFIQFPSSVIALGALTLARFLCDKPCRPFEQTTEIMQVVNLLDARLSRRVNDISATLVKKYSYAFYSEAATFVVQFYLRGGHFTRETLSPSKTFSGGSLDDMCMGFSSSPSDSSDDFPLTPESTSGP</sequence>
<dbReference type="GO" id="GO:0051726">
    <property type="term" value="P:regulation of cell cycle"/>
    <property type="evidence" value="ECO:0007669"/>
    <property type="project" value="UniProtKB-ARBA"/>
</dbReference>
<protein>
    <submittedName>
        <fullName evidence="9">Uncharacterized protein</fullName>
    </submittedName>
</protein>
<gene>
    <name evidence="9" type="ORF">CYLTODRAFT_369320</name>
</gene>
<dbReference type="Pfam" id="PF00134">
    <property type="entry name" value="Cyclin_N"/>
    <property type="match status" value="1"/>
</dbReference>
<dbReference type="GO" id="GO:0019887">
    <property type="term" value="F:protein kinase regulator activity"/>
    <property type="evidence" value="ECO:0007669"/>
    <property type="project" value="UniProtKB-ARBA"/>
</dbReference>
<dbReference type="InterPro" id="IPR048258">
    <property type="entry name" value="Cyclins_cyclin-box"/>
</dbReference>
<evidence type="ECO:0000313" key="9">
    <source>
        <dbReference type="EMBL" id="KIY71443.1"/>
    </source>
</evidence>
<feature type="region of interest" description="Disordered" evidence="6">
    <location>
        <begin position="268"/>
        <end position="288"/>
    </location>
</feature>
<dbReference type="Gene3D" id="1.10.472.10">
    <property type="entry name" value="Cyclin-like"/>
    <property type="match status" value="2"/>
</dbReference>
<dbReference type="InterPro" id="IPR039361">
    <property type="entry name" value="Cyclin"/>
</dbReference>
<dbReference type="EMBL" id="KN880454">
    <property type="protein sequence ID" value="KIY71443.1"/>
    <property type="molecule type" value="Genomic_DNA"/>
</dbReference>